<dbReference type="RefSeq" id="WP_376982319.1">
    <property type="nucleotide sequence ID" value="NZ_JBHLSV010000022.1"/>
</dbReference>
<evidence type="ECO:0000256" key="5">
    <source>
        <dbReference type="PROSITE-ProRule" id="PRU00335"/>
    </source>
</evidence>
<keyword evidence="8" id="KW-1185">Reference proteome</keyword>
<evidence type="ECO:0000256" key="4">
    <source>
        <dbReference type="ARBA" id="ARBA00023163"/>
    </source>
</evidence>
<accession>A0ABV6RFL0</accession>
<feature type="DNA-binding region" description="H-T-H motif" evidence="5">
    <location>
        <begin position="23"/>
        <end position="42"/>
    </location>
</feature>
<reference evidence="7 8" key="1">
    <citation type="submission" date="2024-09" db="EMBL/GenBank/DDBJ databases">
        <authorList>
            <person name="Sun Q."/>
            <person name="Mori K."/>
        </authorList>
    </citation>
    <scope>NUCLEOTIDE SEQUENCE [LARGE SCALE GENOMIC DNA]</scope>
    <source>
        <strain evidence="7 8">CICC 10874</strain>
    </source>
</reference>
<proteinExistence type="predicted"/>
<evidence type="ECO:0000256" key="2">
    <source>
        <dbReference type="ARBA" id="ARBA00023015"/>
    </source>
</evidence>
<evidence type="ECO:0000256" key="3">
    <source>
        <dbReference type="ARBA" id="ARBA00023125"/>
    </source>
</evidence>
<dbReference type="SUPFAM" id="SSF46689">
    <property type="entry name" value="Homeodomain-like"/>
    <property type="match status" value="1"/>
</dbReference>
<dbReference type="PANTHER" id="PTHR30055">
    <property type="entry name" value="HTH-TYPE TRANSCRIPTIONAL REGULATOR RUTR"/>
    <property type="match status" value="1"/>
</dbReference>
<keyword evidence="2" id="KW-0805">Transcription regulation</keyword>
<comment type="caution">
    <text evidence="7">The sequence shown here is derived from an EMBL/GenBank/DDBJ whole genome shotgun (WGS) entry which is preliminary data.</text>
</comment>
<dbReference type="SUPFAM" id="SSF48498">
    <property type="entry name" value="Tetracyclin repressor-like, C-terminal domain"/>
    <property type="match status" value="1"/>
</dbReference>
<keyword evidence="1" id="KW-0678">Repressor</keyword>
<dbReference type="InterPro" id="IPR050109">
    <property type="entry name" value="HTH-type_TetR-like_transc_reg"/>
</dbReference>
<feature type="domain" description="HTH tetR-type" evidence="6">
    <location>
        <begin position="1"/>
        <end position="60"/>
    </location>
</feature>
<dbReference type="PROSITE" id="PS50977">
    <property type="entry name" value="HTH_TETR_2"/>
    <property type="match status" value="1"/>
</dbReference>
<dbReference type="InterPro" id="IPR036271">
    <property type="entry name" value="Tet_transcr_reg_TetR-rel_C_sf"/>
</dbReference>
<dbReference type="InterPro" id="IPR009057">
    <property type="entry name" value="Homeodomain-like_sf"/>
</dbReference>
<sequence length="183" mass="19216">MSRDAIQHSIVEIVAASGVGGLSVRAVAARAGVAIGTVQHHFPTRSAMIAAAMTIVEETAEAIEAGSGRSDPVERLTGLTDLLIPSSVESTAGRVWLAFAAQAAVDEAVAAQYRRTWSRLQRSLAELLARARPELAWSRADAAATELLALLDGLSVAVLVEPGRISVGTAREIAQRRLAELLT</sequence>
<dbReference type="InterPro" id="IPR001647">
    <property type="entry name" value="HTH_TetR"/>
</dbReference>
<dbReference type="EMBL" id="JBHLSV010000022">
    <property type="protein sequence ID" value="MFC0675354.1"/>
    <property type="molecule type" value="Genomic_DNA"/>
</dbReference>
<dbReference type="Pfam" id="PF13977">
    <property type="entry name" value="TetR_C_6"/>
    <property type="match status" value="1"/>
</dbReference>
<dbReference type="Gene3D" id="1.10.357.10">
    <property type="entry name" value="Tetracycline Repressor, domain 2"/>
    <property type="match status" value="1"/>
</dbReference>
<evidence type="ECO:0000313" key="7">
    <source>
        <dbReference type="EMBL" id="MFC0675354.1"/>
    </source>
</evidence>
<keyword evidence="4" id="KW-0804">Transcription</keyword>
<evidence type="ECO:0000259" key="6">
    <source>
        <dbReference type="PROSITE" id="PS50977"/>
    </source>
</evidence>
<organism evidence="7 8">
    <name type="scientific">Brachybacterium hainanense</name>
    <dbReference type="NCBI Taxonomy" id="1541174"/>
    <lineage>
        <taxon>Bacteria</taxon>
        <taxon>Bacillati</taxon>
        <taxon>Actinomycetota</taxon>
        <taxon>Actinomycetes</taxon>
        <taxon>Micrococcales</taxon>
        <taxon>Dermabacteraceae</taxon>
        <taxon>Brachybacterium</taxon>
    </lineage>
</organism>
<dbReference type="Proteomes" id="UP001589793">
    <property type="component" value="Unassembled WGS sequence"/>
</dbReference>
<protein>
    <submittedName>
        <fullName evidence="7">TetR family transcriptional regulator C-terminal domain-containing protein</fullName>
    </submittedName>
</protein>
<keyword evidence="3 5" id="KW-0238">DNA-binding</keyword>
<dbReference type="PANTHER" id="PTHR30055:SF228">
    <property type="entry name" value="TRANSCRIPTIONAL REGULATOR-RELATED"/>
    <property type="match status" value="1"/>
</dbReference>
<name>A0ABV6RFL0_9MICO</name>
<gene>
    <name evidence="7" type="ORF">ACFFF6_15420</name>
</gene>
<dbReference type="InterPro" id="IPR039538">
    <property type="entry name" value="BetI_C"/>
</dbReference>
<evidence type="ECO:0000256" key="1">
    <source>
        <dbReference type="ARBA" id="ARBA00022491"/>
    </source>
</evidence>
<evidence type="ECO:0000313" key="8">
    <source>
        <dbReference type="Proteomes" id="UP001589793"/>
    </source>
</evidence>
<dbReference type="Pfam" id="PF00440">
    <property type="entry name" value="TetR_N"/>
    <property type="match status" value="1"/>
</dbReference>